<proteinExistence type="predicted"/>
<dbReference type="Gene3D" id="3.30.360.30">
    <property type="entry name" value="homospermidine synthase like"/>
    <property type="match status" value="1"/>
</dbReference>
<feature type="domain" description="Saccharopine dehydrogenase-like C-terminal" evidence="2">
    <location>
        <begin position="159"/>
        <end position="451"/>
    </location>
</feature>
<dbReference type="InterPro" id="IPR032095">
    <property type="entry name" value="Sacchrp_dh-like_C"/>
</dbReference>
<dbReference type="Gene3D" id="3.40.50.720">
    <property type="entry name" value="NAD(P)-binding Rossmann-like Domain"/>
    <property type="match status" value="1"/>
</dbReference>
<keyword evidence="4" id="KW-1185">Reference proteome</keyword>
<dbReference type="EMBL" id="JAMTCK010000003">
    <property type="protein sequence ID" value="MCP2164739.1"/>
    <property type="molecule type" value="Genomic_DNA"/>
</dbReference>
<dbReference type="AlphaFoldDB" id="A0AAE3GC90"/>
<organism evidence="3 4">
    <name type="scientific">Goodfellowiella coeruleoviolacea</name>
    <dbReference type="NCBI Taxonomy" id="334858"/>
    <lineage>
        <taxon>Bacteria</taxon>
        <taxon>Bacillati</taxon>
        <taxon>Actinomycetota</taxon>
        <taxon>Actinomycetes</taxon>
        <taxon>Pseudonocardiales</taxon>
        <taxon>Pseudonocardiaceae</taxon>
        <taxon>Goodfellowiella</taxon>
    </lineage>
</organism>
<dbReference type="Pfam" id="PF16653">
    <property type="entry name" value="Sacchrp_dh_C"/>
    <property type="match status" value="1"/>
</dbReference>
<dbReference type="Pfam" id="PF03435">
    <property type="entry name" value="Sacchrp_dh_NADP"/>
    <property type="match status" value="1"/>
</dbReference>
<dbReference type="InterPro" id="IPR023181">
    <property type="entry name" value="Homospermid_syn-like_C"/>
</dbReference>
<evidence type="ECO:0000259" key="1">
    <source>
        <dbReference type="Pfam" id="PF03435"/>
    </source>
</evidence>
<reference evidence="3" key="1">
    <citation type="submission" date="2022-06" db="EMBL/GenBank/DDBJ databases">
        <title>Genomic Encyclopedia of Archaeal and Bacterial Type Strains, Phase II (KMG-II): from individual species to whole genera.</title>
        <authorList>
            <person name="Goeker M."/>
        </authorList>
    </citation>
    <scope>NUCLEOTIDE SEQUENCE</scope>
    <source>
        <strain evidence="3">DSM 43935</strain>
    </source>
</reference>
<feature type="domain" description="Saccharopine dehydrogenase NADP binding" evidence="1">
    <location>
        <begin position="13"/>
        <end position="155"/>
    </location>
</feature>
<dbReference type="Proteomes" id="UP001206128">
    <property type="component" value="Unassembled WGS sequence"/>
</dbReference>
<evidence type="ECO:0000313" key="4">
    <source>
        <dbReference type="Proteomes" id="UP001206128"/>
    </source>
</evidence>
<dbReference type="RefSeq" id="WP_253768749.1">
    <property type="nucleotide sequence ID" value="NZ_JAMTCK010000003.1"/>
</dbReference>
<dbReference type="InterPro" id="IPR005097">
    <property type="entry name" value="Sacchrp_dh_NADP-bd"/>
</dbReference>
<comment type="caution">
    <text evidence="3">The sequence shown here is derived from an EMBL/GenBank/DDBJ whole genome shotgun (WGS) entry which is preliminary data.</text>
</comment>
<protein>
    <submittedName>
        <fullName evidence="3">Homospermidine synthase</fullName>
    </submittedName>
</protein>
<sequence>MTSTAKLRFDGRVLVLGCGSVSQCLQPLLLRHLDMDFTRLTVMDFADLAHTVPDTLAAGASYVRERITPDNLADVLGQHLGAGDLLINLSWNIDTGAIVGWCHDHGVLYVDTSVEEWDPYAVQPDTPPTERTLYHRHMQLREQVAAWGGRGPTAVVEHGANPGLVSHWTKVALEDIATTMLKEPDRLARPLESARRTRLEEALADRDYARLAMETGTKVIHISERDTQIGSAPKQVGEFVNTWSVDGFYEEGIAPAELGWGTHEPELPEFAFTHATGPGNQICIARTGITTLVRSWVPVGGPIIGMVIRHGEAFTISDHLTVRDGDRVVYRPTVHYAYLPTDAAMASLHECQMTGYRLQERQRIMTDEIVDGMDELGVLLLGHDLNGWWVGSQLDIHEARELVPHQNATTLQVAASVLGAVHWIVRNPERGVCVPDDLDHEEVLAVANPYLGPCPSVQTDWTPRQAAHDPFSAFRPGVGDDQPTPAEPWAFGEFLVR</sequence>
<evidence type="ECO:0000313" key="3">
    <source>
        <dbReference type="EMBL" id="MCP2164739.1"/>
    </source>
</evidence>
<accession>A0AAE3GC90</accession>
<name>A0AAE3GC90_9PSEU</name>
<gene>
    <name evidence="3" type="ORF">LX83_001579</name>
</gene>
<evidence type="ECO:0000259" key="2">
    <source>
        <dbReference type="Pfam" id="PF16653"/>
    </source>
</evidence>